<evidence type="ECO:0000256" key="2">
    <source>
        <dbReference type="ARBA" id="ARBA00022622"/>
    </source>
</evidence>
<keyword evidence="7" id="KW-0325">Glycoprotein</keyword>
<feature type="signal peptide" evidence="9">
    <location>
        <begin position="1"/>
        <end position="22"/>
    </location>
</feature>
<dbReference type="GO" id="GO:0030431">
    <property type="term" value="P:sleep"/>
    <property type="evidence" value="ECO:0007669"/>
    <property type="project" value="InterPro"/>
</dbReference>
<comment type="subcellular location">
    <subcellularLocation>
        <location evidence="1">Membrane</location>
        <topology evidence="1">Lipid-anchor</topology>
        <topology evidence="1">GPI-anchor</topology>
    </subcellularLocation>
</comment>
<evidence type="ECO:0000313" key="10">
    <source>
        <dbReference type="EMBL" id="CAH0720359.1"/>
    </source>
</evidence>
<reference evidence="10" key="1">
    <citation type="submission" date="2021-12" db="EMBL/GenBank/DDBJ databases">
        <authorList>
            <person name="Martin H S."/>
        </authorList>
    </citation>
    <scope>NUCLEOTIDE SEQUENCE</scope>
</reference>
<dbReference type="AlphaFoldDB" id="A0A8J9Y7L0"/>
<keyword evidence="3" id="KW-0812">Transmembrane</keyword>
<dbReference type="OrthoDB" id="6582325at2759"/>
<keyword evidence="4 9" id="KW-0732">Signal</keyword>
<keyword evidence="5" id="KW-1133">Transmembrane helix</keyword>
<keyword evidence="11" id="KW-1185">Reference proteome</keyword>
<evidence type="ECO:0008006" key="12">
    <source>
        <dbReference type="Google" id="ProtNLM"/>
    </source>
</evidence>
<proteinExistence type="predicted"/>
<evidence type="ECO:0000256" key="3">
    <source>
        <dbReference type="ARBA" id="ARBA00022692"/>
    </source>
</evidence>
<evidence type="ECO:0000313" key="11">
    <source>
        <dbReference type="Proteomes" id="UP000838878"/>
    </source>
</evidence>
<dbReference type="Pfam" id="PF17064">
    <property type="entry name" value="QVR"/>
    <property type="match status" value="1"/>
</dbReference>
<evidence type="ECO:0000256" key="8">
    <source>
        <dbReference type="ARBA" id="ARBA00023288"/>
    </source>
</evidence>
<keyword evidence="6" id="KW-0472">Membrane</keyword>
<protein>
    <recommendedName>
        <fullName evidence="12">Protein sleepless</fullName>
    </recommendedName>
</protein>
<feature type="non-terminal residue" evidence="10">
    <location>
        <position position="160"/>
    </location>
</feature>
<sequence length="160" mass="17371">MARTVTALTIATLLALFEIGSCLKCYQCNSQSDPTCKDPFSAKDKLVDCVSQDSINYNRVYLRDILPRELADGVAGAPRYCHKLVMQNGATVRTCLDANPSNLSESCRLLDNTKMMTTDPSKQIKSCTVCDKEGCNGAGSLTVSVPLAIMAVLASYLYKQ</sequence>
<evidence type="ECO:0000256" key="7">
    <source>
        <dbReference type="ARBA" id="ARBA00023180"/>
    </source>
</evidence>
<dbReference type="GO" id="GO:0098552">
    <property type="term" value="C:side of membrane"/>
    <property type="evidence" value="ECO:0007669"/>
    <property type="project" value="UniProtKB-KW"/>
</dbReference>
<evidence type="ECO:0000256" key="4">
    <source>
        <dbReference type="ARBA" id="ARBA00022729"/>
    </source>
</evidence>
<evidence type="ECO:0000256" key="6">
    <source>
        <dbReference type="ARBA" id="ARBA00023136"/>
    </source>
</evidence>
<dbReference type="GO" id="GO:0032222">
    <property type="term" value="P:regulation of synaptic transmission, cholinergic"/>
    <property type="evidence" value="ECO:0007669"/>
    <property type="project" value="InterPro"/>
</dbReference>
<name>A0A8J9Y7L0_9NEOP</name>
<keyword evidence="2" id="KW-0336">GPI-anchor</keyword>
<evidence type="ECO:0000256" key="5">
    <source>
        <dbReference type="ARBA" id="ARBA00022989"/>
    </source>
</evidence>
<dbReference type="InterPro" id="IPR031424">
    <property type="entry name" value="QVR-like"/>
</dbReference>
<organism evidence="10 11">
    <name type="scientific">Brenthis ino</name>
    <name type="common">lesser marbled fritillary</name>
    <dbReference type="NCBI Taxonomy" id="405034"/>
    <lineage>
        <taxon>Eukaryota</taxon>
        <taxon>Metazoa</taxon>
        <taxon>Ecdysozoa</taxon>
        <taxon>Arthropoda</taxon>
        <taxon>Hexapoda</taxon>
        <taxon>Insecta</taxon>
        <taxon>Pterygota</taxon>
        <taxon>Neoptera</taxon>
        <taxon>Endopterygota</taxon>
        <taxon>Lepidoptera</taxon>
        <taxon>Glossata</taxon>
        <taxon>Ditrysia</taxon>
        <taxon>Papilionoidea</taxon>
        <taxon>Nymphalidae</taxon>
        <taxon>Heliconiinae</taxon>
        <taxon>Argynnini</taxon>
        <taxon>Brenthis</taxon>
    </lineage>
</organism>
<evidence type="ECO:0000256" key="1">
    <source>
        <dbReference type="ARBA" id="ARBA00004589"/>
    </source>
</evidence>
<accession>A0A8J9Y7L0</accession>
<evidence type="ECO:0000256" key="9">
    <source>
        <dbReference type="SAM" id="SignalP"/>
    </source>
</evidence>
<dbReference type="PANTHER" id="PTHR33562">
    <property type="entry name" value="ATILLA, ISOFORM B-RELATED-RELATED"/>
    <property type="match status" value="1"/>
</dbReference>
<feature type="chain" id="PRO_5035474239" description="Protein sleepless" evidence="9">
    <location>
        <begin position="23"/>
        <end position="160"/>
    </location>
</feature>
<keyword evidence="8" id="KW-0449">Lipoprotein</keyword>
<dbReference type="InterPro" id="IPR050975">
    <property type="entry name" value="Sleep_regulator"/>
</dbReference>
<dbReference type="Proteomes" id="UP000838878">
    <property type="component" value="Chromosome 2"/>
</dbReference>
<gene>
    <name evidence="10" type="ORF">BINO364_LOCUS6603</name>
</gene>
<dbReference type="EMBL" id="OV170222">
    <property type="protein sequence ID" value="CAH0720359.1"/>
    <property type="molecule type" value="Genomic_DNA"/>
</dbReference>